<dbReference type="EMBL" id="OGUS01000142">
    <property type="protein sequence ID" value="SPC23646.1"/>
    <property type="molecule type" value="Genomic_DNA"/>
</dbReference>
<dbReference type="SMART" id="SM01006">
    <property type="entry name" value="AlcB"/>
    <property type="match status" value="1"/>
</dbReference>
<dbReference type="GO" id="GO:0019290">
    <property type="term" value="P:siderophore biosynthetic process"/>
    <property type="evidence" value="ECO:0007669"/>
    <property type="project" value="InterPro"/>
</dbReference>
<dbReference type="Pfam" id="PF13523">
    <property type="entry name" value="Acetyltransf_8"/>
    <property type="match status" value="1"/>
</dbReference>
<feature type="region of interest" description="Disordered" evidence="2">
    <location>
        <begin position="1"/>
        <end position="30"/>
    </location>
</feature>
<evidence type="ECO:0000313" key="4">
    <source>
        <dbReference type="EMBL" id="SPC23646.1"/>
    </source>
</evidence>
<gene>
    <name evidence="4" type="ORF">CO2235_MP70275</name>
</gene>
<proteinExistence type="predicted"/>
<sequence>MARANIQRESAQMQSTASSMTHAVAGEPWSSASTASTATLQSQWEGATLRLSLDGAPLQAWQFTPGVQPRLALAGTTPDHPLARAATFAACEAALARTPAAEAIALDVPEALAAAMLREGSAVRDAQGQLVSRVEQLWQLPALWHTGSSGRDFPLQYAMSAGKRHPLRAPKPTGQVYARHIPWLDQVFSMRVADLDADLQCFHGWMNDPRVAVFWQEEGDLARHRDYLQAQLDDPHTIPLIGCLDGKPFAYFEVYWARENRIGPYYDADDFDRGWHVLIGDGEIRGKAYISAWLPSLMHYIFLDDPRTQRIVGEPRIDHVQQIRNLDRSGFAKVKAFDFPHKRAMLVMLLRERFFGERLWVPQEEAPAQAAAELAVLAAVAA</sequence>
<geneLocation type="plasmid" evidence="5">
    <name>co2235_mp</name>
</geneLocation>
<dbReference type="AlphaFoldDB" id="A0A976GDI9"/>
<feature type="compositionally biased region" description="Polar residues" evidence="2">
    <location>
        <begin position="7"/>
        <end position="21"/>
    </location>
</feature>
<organism evidence="4 5">
    <name type="scientific">Cupriavidus oxalaticus</name>
    <dbReference type="NCBI Taxonomy" id="96344"/>
    <lineage>
        <taxon>Bacteria</taxon>
        <taxon>Pseudomonadati</taxon>
        <taxon>Pseudomonadota</taxon>
        <taxon>Betaproteobacteria</taxon>
        <taxon>Burkholderiales</taxon>
        <taxon>Burkholderiaceae</taxon>
        <taxon>Cupriavidus</taxon>
    </lineage>
</organism>
<dbReference type="Proteomes" id="UP000256862">
    <property type="component" value="Plasmid CO2235_mp"/>
</dbReference>
<dbReference type="Gene3D" id="3.40.630.30">
    <property type="match status" value="1"/>
</dbReference>
<evidence type="ECO:0000313" key="5">
    <source>
        <dbReference type="Proteomes" id="UP000256862"/>
    </source>
</evidence>
<comment type="caution">
    <text evidence="4">The sequence shown here is derived from an EMBL/GenBank/DDBJ whole genome shotgun (WGS) entry which is preliminary data.</text>
</comment>
<dbReference type="InterPro" id="IPR016181">
    <property type="entry name" value="Acyl_CoA_acyltransferase"/>
</dbReference>
<evidence type="ECO:0000256" key="2">
    <source>
        <dbReference type="SAM" id="MobiDB-lite"/>
    </source>
</evidence>
<dbReference type="GO" id="GO:0016410">
    <property type="term" value="F:N-acyltransferase activity"/>
    <property type="evidence" value="ECO:0007669"/>
    <property type="project" value="TreeGrafter"/>
</dbReference>
<protein>
    <submittedName>
        <fullName evidence="4">Siderophore biosynthesis protein</fullName>
    </submittedName>
</protein>
<reference evidence="4 5" key="1">
    <citation type="submission" date="2018-01" db="EMBL/GenBank/DDBJ databases">
        <authorList>
            <person name="Clerissi C."/>
        </authorList>
    </citation>
    <scope>NUCLEOTIDE SEQUENCE [LARGE SCALE GENOMIC DNA]</scope>
    <source>
        <strain evidence="4">Cupriavidus oxalaticus LMG 2235</strain>
        <plasmid evidence="5">co2235_mp</plasmid>
    </source>
</reference>
<dbReference type="PANTHER" id="PTHR31438:SF1">
    <property type="entry name" value="LYSINE N-ACYLTRANSFERASE C17G9.06C-RELATED"/>
    <property type="match status" value="1"/>
</dbReference>
<feature type="domain" description="Acyltransferase MbtK/IucB-like conserved" evidence="3">
    <location>
        <begin position="191"/>
        <end position="238"/>
    </location>
</feature>
<dbReference type="InterPro" id="IPR019432">
    <property type="entry name" value="Acyltransferase_MbtK/IucB-like"/>
</dbReference>
<dbReference type="SUPFAM" id="SSF55729">
    <property type="entry name" value="Acyl-CoA N-acyltransferases (Nat)"/>
    <property type="match status" value="1"/>
</dbReference>
<name>A0A976GDI9_9BURK</name>
<dbReference type="PANTHER" id="PTHR31438">
    <property type="entry name" value="LYSINE N-ACYLTRANSFERASE C17G9.06C-RELATED"/>
    <property type="match status" value="1"/>
</dbReference>
<evidence type="ECO:0000256" key="1">
    <source>
        <dbReference type="ARBA" id="ARBA00004924"/>
    </source>
</evidence>
<comment type="pathway">
    <text evidence="1">Siderophore biosynthesis.</text>
</comment>
<evidence type="ECO:0000259" key="3">
    <source>
        <dbReference type="SMART" id="SM01006"/>
    </source>
</evidence>
<accession>A0A976GDI9</accession>